<feature type="compositionally biased region" description="Acidic residues" evidence="1">
    <location>
        <begin position="34"/>
        <end position="49"/>
    </location>
</feature>
<evidence type="ECO:0000313" key="2">
    <source>
        <dbReference type="EMBL" id="KAF9874844.1"/>
    </source>
</evidence>
<reference evidence="2" key="2">
    <citation type="submission" date="2020-11" db="EMBL/GenBank/DDBJ databases">
        <title>Whole genome sequencing of Colletotrichum sp.</title>
        <authorList>
            <person name="Li H."/>
        </authorList>
    </citation>
    <scope>NUCLEOTIDE SEQUENCE</scope>
    <source>
        <strain evidence="2">CkLH20</strain>
    </source>
</reference>
<feature type="region of interest" description="Disordered" evidence="1">
    <location>
        <begin position="66"/>
        <end position="98"/>
    </location>
</feature>
<dbReference type="Proteomes" id="UP000781932">
    <property type="component" value="Unassembled WGS sequence"/>
</dbReference>
<reference evidence="2" key="1">
    <citation type="submission" date="2020-03" db="EMBL/GenBank/DDBJ databases">
        <authorList>
            <person name="He L."/>
        </authorList>
    </citation>
    <scope>NUCLEOTIDE SEQUENCE</scope>
    <source>
        <strain evidence="2">CkLH20</strain>
    </source>
</reference>
<feature type="region of interest" description="Disordered" evidence="1">
    <location>
        <begin position="1"/>
        <end position="50"/>
    </location>
</feature>
<dbReference type="EMBL" id="JAATWM020000024">
    <property type="protein sequence ID" value="KAF9874844.1"/>
    <property type="molecule type" value="Genomic_DNA"/>
</dbReference>
<proteinExistence type="predicted"/>
<gene>
    <name evidence="2" type="ORF">CkaCkLH20_07538</name>
</gene>
<feature type="compositionally biased region" description="Basic and acidic residues" evidence="1">
    <location>
        <begin position="16"/>
        <end position="25"/>
    </location>
</feature>
<protein>
    <submittedName>
        <fullName evidence="2">Uncharacterized protein</fullName>
    </submittedName>
</protein>
<sequence length="139" mass="15692">MTEVEASPWHGNQKPVSEKQREGDSNGKSTDSGIDTDSDQTNTDTDEIPSLETFIEYTAIEAYNHARDAASNSDNTTTADSRPIAELDPSSPWGTPNFQPKGPSWAAVVARIVYVLLSPCEWCRLFEHRWRLNEFFYMF</sequence>
<organism evidence="2 3">
    <name type="scientific">Colletotrichum karsti</name>
    <dbReference type="NCBI Taxonomy" id="1095194"/>
    <lineage>
        <taxon>Eukaryota</taxon>
        <taxon>Fungi</taxon>
        <taxon>Dikarya</taxon>
        <taxon>Ascomycota</taxon>
        <taxon>Pezizomycotina</taxon>
        <taxon>Sordariomycetes</taxon>
        <taxon>Hypocreomycetidae</taxon>
        <taxon>Glomerellales</taxon>
        <taxon>Glomerellaceae</taxon>
        <taxon>Colletotrichum</taxon>
        <taxon>Colletotrichum boninense species complex</taxon>
    </lineage>
</organism>
<keyword evidence="3" id="KW-1185">Reference proteome</keyword>
<evidence type="ECO:0000256" key="1">
    <source>
        <dbReference type="SAM" id="MobiDB-lite"/>
    </source>
</evidence>
<name>A0A9P6LG54_9PEZI</name>
<comment type="caution">
    <text evidence="2">The sequence shown here is derived from an EMBL/GenBank/DDBJ whole genome shotgun (WGS) entry which is preliminary data.</text>
</comment>
<dbReference type="GeneID" id="62163329"/>
<evidence type="ECO:0000313" key="3">
    <source>
        <dbReference type="Proteomes" id="UP000781932"/>
    </source>
</evidence>
<dbReference type="RefSeq" id="XP_038744305.1">
    <property type="nucleotide sequence ID" value="XM_038890255.1"/>
</dbReference>
<dbReference type="AlphaFoldDB" id="A0A9P6LG54"/>
<accession>A0A9P6LG54</accession>
<feature type="compositionally biased region" description="Polar residues" evidence="1">
    <location>
        <begin position="70"/>
        <end position="80"/>
    </location>
</feature>
<dbReference type="OrthoDB" id="4802021at2759"/>